<feature type="transmembrane region" description="Helical" evidence="1">
    <location>
        <begin position="88"/>
        <end position="107"/>
    </location>
</feature>
<sequence length="429" mass="44418">MTAFRIELRRSSALLLAAATVVVGALLLWLLADEWTARWSGLAYLMRALLFALVPVALAAGAWQGGRDRRAGVTELFGTVARPYPQRLLPVALAMAAGVLVAYAALLAGGSVQVAPYASYAGGQWPVVVAVGAVALVAAAWLGMAVGRWVPSVLTPPTLLVFSFLGQMLSRLDNGVLLPVLATPSDLATVAPEFLAAQGVWFGGLAAAALLLVASATVWARALAAAVALAAAGVSSAVAPATAFVVSTDGATLVCADGEPRVCAPRIHAAVLPALTEPAREALRTLAPIPNAPTRVVATDLGWAPVAPQRTTDVLVVDLRFRLNATGRFEAAPAGLRTILLKGAGTQSCPDPAWGFERDVAADQAATGWVTGRPAGPATDEYGRLGERTLSELKALPRPEQLARLAAYRTAKVRCDRDPLTALTTGAPR</sequence>
<evidence type="ECO:0000256" key="1">
    <source>
        <dbReference type="SAM" id="Phobius"/>
    </source>
</evidence>
<feature type="transmembrane region" description="Helical" evidence="1">
    <location>
        <begin position="222"/>
        <end position="246"/>
    </location>
</feature>
<feature type="transmembrane region" description="Helical" evidence="1">
    <location>
        <begin position="127"/>
        <end position="147"/>
    </location>
</feature>
<name>A0A6F8XLE7_9ACTN</name>
<dbReference type="Proteomes" id="UP000502508">
    <property type="component" value="Chromosome"/>
</dbReference>
<dbReference type="RefSeq" id="WP_173034075.1">
    <property type="nucleotide sequence ID" value="NZ_AP022870.1"/>
</dbReference>
<feature type="transmembrane region" description="Helical" evidence="1">
    <location>
        <begin position="12"/>
        <end position="32"/>
    </location>
</feature>
<reference evidence="2 3" key="2">
    <citation type="submission" date="2020-03" db="EMBL/GenBank/DDBJ databases">
        <authorList>
            <person name="Ichikawa N."/>
            <person name="Kimura A."/>
            <person name="Kitahashi Y."/>
            <person name="Uohara A."/>
        </authorList>
    </citation>
    <scope>NUCLEOTIDE SEQUENCE [LARGE SCALE GENOMIC DNA]</scope>
    <source>
        <strain evidence="2 3">NBRC 107702</strain>
    </source>
</reference>
<gene>
    <name evidence="2" type="ORF">Pflav_010450</name>
</gene>
<dbReference type="EMBL" id="AP022870">
    <property type="protein sequence ID" value="BCB74635.1"/>
    <property type="molecule type" value="Genomic_DNA"/>
</dbReference>
<feature type="transmembrane region" description="Helical" evidence="1">
    <location>
        <begin position="44"/>
        <end position="63"/>
    </location>
</feature>
<feature type="transmembrane region" description="Helical" evidence="1">
    <location>
        <begin position="194"/>
        <end position="215"/>
    </location>
</feature>
<accession>A0A6F8XLE7</accession>
<keyword evidence="1" id="KW-0472">Membrane</keyword>
<reference evidence="2 3" key="1">
    <citation type="submission" date="2020-03" db="EMBL/GenBank/DDBJ databases">
        <title>Whole genome shotgun sequence of Phytohabitans flavus NBRC 107702.</title>
        <authorList>
            <person name="Komaki H."/>
            <person name="Tamura T."/>
        </authorList>
    </citation>
    <scope>NUCLEOTIDE SEQUENCE [LARGE SCALE GENOMIC DNA]</scope>
    <source>
        <strain evidence="2 3">NBRC 107702</strain>
    </source>
</reference>
<keyword evidence="1" id="KW-0812">Transmembrane</keyword>
<protein>
    <submittedName>
        <fullName evidence="2">Uncharacterized protein</fullName>
    </submittedName>
</protein>
<dbReference type="KEGG" id="pfla:Pflav_010450"/>
<organism evidence="2 3">
    <name type="scientific">Phytohabitans flavus</name>
    <dbReference type="NCBI Taxonomy" id="1076124"/>
    <lineage>
        <taxon>Bacteria</taxon>
        <taxon>Bacillati</taxon>
        <taxon>Actinomycetota</taxon>
        <taxon>Actinomycetes</taxon>
        <taxon>Micromonosporales</taxon>
        <taxon>Micromonosporaceae</taxon>
    </lineage>
</organism>
<proteinExistence type="predicted"/>
<keyword evidence="3" id="KW-1185">Reference proteome</keyword>
<dbReference type="AlphaFoldDB" id="A0A6F8XLE7"/>
<evidence type="ECO:0000313" key="2">
    <source>
        <dbReference type="EMBL" id="BCB74635.1"/>
    </source>
</evidence>
<evidence type="ECO:0000313" key="3">
    <source>
        <dbReference type="Proteomes" id="UP000502508"/>
    </source>
</evidence>
<feature type="transmembrane region" description="Helical" evidence="1">
    <location>
        <begin position="159"/>
        <end position="182"/>
    </location>
</feature>
<keyword evidence="1" id="KW-1133">Transmembrane helix</keyword>